<dbReference type="EMBL" id="VSSQ01096384">
    <property type="protein sequence ID" value="MPN40158.1"/>
    <property type="molecule type" value="Genomic_DNA"/>
</dbReference>
<reference evidence="1" key="1">
    <citation type="submission" date="2019-08" db="EMBL/GenBank/DDBJ databases">
        <authorList>
            <person name="Kucharzyk K."/>
            <person name="Murdoch R.W."/>
            <person name="Higgins S."/>
            <person name="Loffler F."/>
        </authorList>
    </citation>
    <scope>NUCLEOTIDE SEQUENCE</scope>
</reference>
<accession>A0A645HM90</accession>
<dbReference type="AlphaFoldDB" id="A0A645HM90"/>
<comment type="caution">
    <text evidence="1">The sequence shown here is derived from an EMBL/GenBank/DDBJ whole genome shotgun (WGS) entry which is preliminary data.</text>
</comment>
<proteinExistence type="predicted"/>
<evidence type="ECO:0000313" key="1">
    <source>
        <dbReference type="EMBL" id="MPN40158.1"/>
    </source>
</evidence>
<name>A0A645HM90_9ZZZZ</name>
<gene>
    <name evidence="1" type="ORF">SDC9_187694</name>
</gene>
<sequence length="59" mass="6742">MGKHLVNEKEGFAEKAKSATLTLRRLNVERSYSTRRFNRLYELNLLSGDIGAQMSANVR</sequence>
<protein>
    <submittedName>
        <fullName evidence="1">Uncharacterized protein</fullName>
    </submittedName>
</protein>
<organism evidence="1">
    <name type="scientific">bioreactor metagenome</name>
    <dbReference type="NCBI Taxonomy" id="1076179"/>
    <lineage>
        <taxon>unclassified sequences</taxon>
        <taxon>metagenomes</taxon>
        <taxon>ecological metagenomes</taxon>
    </lineage>
</organism>